<feature type="transmembrane region" description="Helical" evidence="1">
    <location>
        <begin position="473"/>
        <end position="498"/>
    </location>
</feature>
<reference evidence="2 3" key="1">
    <citation type="submission" date="2016-10" db="EMBL/GenBank/DDBJ databases">
        <authorList>
            <person name="de Groot N.N."/>
        </authorList>
    </citation>
    <scope>NUCLEOTIDE SEQUENCE [LARGE SCALE GENOMIC DNA]</scope>
    <source>
        <strain evidence="2 3">APO</strain>
    </source>
</reference>
<evidence type="ECO:0000313" key="2">
    <source>
        <dbReference type="EMBL" id="SDY97196.1"/>
    </source>
</evidence>
<dbReference type="RefSeq" id="WP_242870090.1">
    <property type="nucleotide sequence ID" value="NZ_FNPV01000006.1"/>
</dbReference>
<evidence type="ECO:0000313" key="3">
    <source>
        <dbReference type="Proteomes" id="UP000199230"/>
    </source>
</evidence>
<keyword evidence="1" id="KW-1133">Transmembrane helix</keyword>
<dbReference type="Pfam" id="PF03806">
    <property type="entry name" value="ABG_transport"/>
    <property type="match status" value="1"/>
</dbReference>
<dbReference type="EMBL" id="FNPV01000006">
    <property type="protein sequence ID" value="SDY97196.1"/>
    <property type="molecule type" value="Genomic_DNA"/>
</dbReference>
<dbReference type="AlphaFoldDB" id="A0A1H3P7W2"/>
<evidence type="ECO:0000256" key="1">
    <source>
        <dbReference type="SAM" id="Phobius"/>
    </source>
</evidence>
<feature type="transmembrane region" description="Helical" evidence="1">
    <location>
        <begin position="29"/>
        <end position="55"/>
    </location>
</feature>
<gene>
    <name evidence="2" type="ORF">SAMN05192546_10658</name>
</gene>
<feature type="transmembrane region" description="Helical" evidence="1">
    <location>
        <begin position="124"/>
        <end position="147"/>
    </location>
</feature>
<sequence>MKVQIEQRSMLNKFLDFVERSGNKLPHPFTLFVILCVVVMMISLVASHMGISVIHPIDGQEIIVKNLLSGDGLQWMVLNLISNFTGFAPLGLVLTMVLGIGLAEKVGFMSAFMKKVMLGAPEKLLLLSVFFIGIVGNIASDAAIIIVPPLAGALFYGTKRNPLVGIAAGYAAACAGFTANIFIAGTDALLAGITEEAAQTIQPGIEVSPAVNYYFMIASTFVLTVVGAYITKRFVEPQAGEYIPEEDFELAEDEFKVSAIETKGLLRSGIASLIYWMAIVIMLIPQDSPFRGEGGTLVPSPFLRGIVPFILFWFIVIGVVYGITVGTIRSESDVPKLMTKAMEGMAGYIVLVFVIAQFVQYFNWTNIGMILAVSSANLIETLGWSGLPMVLGVLLVSTVVNIFIGSGAAKWALLSPVFVPMFMLLGYSPEYAQLAYRIGDSVTNAITPMFPYFPIVLGFFAKYDKEKAKIGTVMSMVMPYTIAFMVVWMIMLSVWHILGLPLGPGGSILL</sequence>
<feature type="transmembrane region" description="Helical" evidence="1">
    <location>
        <begin position="345"/>
        <end position="362"/>
    </location>
</feature>
<protein>
    <submittedName>
        <fullName evidence="2">Aminobenzoyl-glutamate transport protein</fullName>
    </submittedName>
</protein>
<feature type="transmembrane region" description="Helical" evidence="1">
    <location>
        <begin position="411"/>
        <end position="429"/>
    </location>
</feature>
<organism evidence="2 3">
    <name type="scientific">Tindallia californiensis</name>
    <dbReference type="NCBI Taxonomy" id="159292"/>
    <lineage>
        <taxon>Bacteria</taxon>
        <taxon>Bacillati</taxon>
        <taxon>Bacillota</taxon>
        <taxon>Clostridia</taxon>
        <taxon>Peptostreptococcales</taxon>
        <taxon>Tindalliaceae</taxon>
        <taxon>Tindallia</taxon>
    </lineage>
</organism>
<dbReference type="PANTHER" id="PTHR30282:SF0">
    <property type="entry name" value="P-AMINOBENZOYL-GLUTAMATE TRANSPORT PROTEIN"/>
    <property type="match status" value="1"/>
</dbReference>
<accession>A0A1H3P7W2</accession>
<dbReference type="PANTHER" id="PTHR30282">
    <property type="entry name" value="P-AMINOBENZOYL GLUTAMATE TRANSPORTER"/>
    <property type="match status" value="1"/>
</dbReference>
<feature type="transmembrane region" description="Helical" evidence="1">
    <location>
        <begin position="382"/>
        <end position="404"/>
    </location>
</feature>
<name>A0A1H3P7W2_9FIRM</name>
<proteinExistence type="predicted"/>
<feature type="transmembrane region" description="Helical" evidence="1">
    <location>
        <begin position="441"/>
        <end position="461"/>
    </location>
</feature>
<feature type="transmembrane region" description="Helical" evidence="1">
    <location>
        <begin position="75"/>
        <end position="103"/>
    </location>
</feature>
<feature type="transmembrane region" description="Helical" evidence="1">
    <location>
        <begin position="265"/>
        <end position="285"/>
    </location>
</feature>
<keyword evidence="1" id="KW-0812">Transmembrane</keyword>
<dbReference type="InterPro" id="IPR004697">
    <property type="entry name" value="AbgT"/>
</dbReference>
<keyword evidence="3" id="KW-1185">Reference proteome</keyword>
<keyword evidence="1" id="KW-0472">Membrane</keyword>
<dbReference type="GO" id="GO:1902604">
    <property type="term" value="P:p-aminobenzoyl-glutamate transmembrane transport"/>
    <property type="evidence" value="ECO:0007669"/>
    <property type="project" value="InterPro"/>
</dbReference>
<feature type="transmembrane region" description="Helical" evidence="1">
    <location>
        <begin position="305"/>
        <end position="324"/>
    </location>
</feature>
<dbReference type="STRING" id="159292.SAMN05192546_10658"/>
<dbReference type="Proteomes" id="UP000199230">
    <property type="component" value="Unassembled WGS sequence"/>
</dbReference>
<dbReference type="GO" id="GO:0015558">
    <property type="term" value="F:secondary active p-aminobenzoyl-glutamate transmembrane transporter activity"/>
    <property type="evidence" value="ECO:0007669"/>
    <property type="project" value="InterPro"/>
</dbReference>